<dbReference type="GO" id="GO:0009244">
    <property type="term" value="P:lipopolysaccharide core region biosynthetic process"/>
    <property type="evidence" value="ECO:0007669"/>
    <property type="project" value="TreeGrafter"/>
</dbReference>
<protein>
    <submittedName>
        <fullName evidence="3">ADP-heptose:LPS heptosyltransferase</fullName>
    </submittedName>
</protein>
<dbReference type="AlphaFoldDB" id="A0A2W7JBJ3"/>
<dbReference type="Pfam" id="PF01075">
    <property type="entry name" value="Glyco_transf_9"/>
    <property type="match status" value="1"/>
</dbReference>
<evidence type="ECO:0000256" key="1">
    <source>
        <dbReference type="ARBA" id="ARBA00022676"/>
    </source>
</evidence>
<evidence type="ECO:0000256" key="2">
    <source>
        <dbReference type="ARBA" id="ARBA00022679"/>
    </source>
</evidence>
<dbReference type="GO" id="GO:0008713">
    <property type="term" value="F:ADP-heptose-lipopolysaccharide heptosyltransferase activity"/>
    <property type="evidence" value="ECO:0007669"/>
    <property type="project" value="TreeGrafter"/>
</dbReference>
<dbReference type="Gene3D" id="3.40.50.2000">
    <property type="entry name" value="Glycogen Phosphorylase B"/>
    <property type="match status" value="2"/>
</dbReference>
<dbReference type="EMBL" id="QKYU01000003">
    <property type="protein sequence ID" value="PZW49061.1"/>
    <property type="molecule type" value="Genomic_DNA"/>
</dbReference>
<proteinExistence type="predicted"/>
<name>A0A2W7JBJ3_9PROT</name>
<organism evidence="3 4">
    <name type="scientific">Humitalea rosea</name>
    <dbReference type="NCBI Taxonomy" id="990373"/>
    <lineage>
        <taxon>Bacteria</taxon>
        <taxon>Pseudomonadati</taxon>
        <taxon>Pseudomonadota</taxon>
        <taxon>Alphaproteobacteria</taxon>
        <taxon>Acetobacterales</taxon>
        <taxon>Roseomonadaceae</taxon>
        <taxon>Humitalea</taxon>
    </lineage>
</organism>
<dbReference type="RefSeq" id="WP_111396773.1">
    <property type="nucleotide sequence ID" value="NZ_QKYU01000003.1"/>
</dbReference>
<keyword evidence="1" id="KW-0328">Glycosyltransferase</keyword>
<dbReference type="GO" id="GO:0005829">
    <property type="term" value="C:cytosol"/>
    <property type="evidence" value="ECO:0007669"/>
    <property type="project" value="TreeGrafter"/>
</dbReference>
<gene>
    <name evidence="3" type="ORF">C8P66_10386</name>
</gene>
<dbReference type="InterPro" id="IPR002201">
    <property type="entry name" value="Glyco_trans_9"/>
</dbReference>
<evidence type="ECO:0000313" key="3">
    <source>
        <dbReference type="EMBL" id="PZW49061.1"/>
    </source>
</evidence>
<keyword evidence="4" id="KW-1185">Reference proteome</keyword>
<reference evidence="3 4" key="1">
    <citation type="submission" date="2018-06" db="EMBL/GenBank/DDBJ databases">
        <title>Genomic Encyclopedia of Archaeal and Bacterial Type Strains, Phase II (KMG-II): from individual species to whole genera.</title>
        <authorList>
            <person name="Goeker M."/>
        </authorList>
    </citation>
    <scope>NUCLEOTIDE SEQUENCE [LARGE SCALE GENOMIC DNA]</scope>
    <source>
        <strain evidence="3 4">DSM 24525</strain>
    </source>
</reference>
<sequence>MNRPILVIKFAALGDVVQAFGPFAAIRAHHPRQKITLLTTPPYADLLAGSPWFDAFRTDGRPPWRDLRSVARLALWLRRQGFARIYDLQTSGRSSRYRIFVGTRPEWSGIAIGASHPHANRARDRMHTADRQREQLEMAGITRFPEPQLTWLASDVSRFALPPRYALLVPGASPGRPGKRWPLEHFVALARRLEMPVAVAGSAAEAPLAAAIGGIDLTGKTSLRELATIARGAALCIGNDTGPVHLAAAMGAPTLALFGADSDPALCAPRGRSAAVLRAWPIAAITPDQVLARLRGGSPFLGDLDPAAALAGDAAQPGG</sequence>
<dbReference type="InterPro" id="IPR051199">
    <property type="entry name" value="LPS_LOS_Heptosyltrfase"/>
</dbReference>
<keyword evidence="2 3" id="KW-0808">Transferase</keyword>
<accession>A0A2W7JBJ3</accession>
<dbReference type="Proteomes" id="UP000249688">
    <property type="component" value="Unassembled WGS sequence"/>
</dbReference>
<dbReference type="OrthoDB" id="9807356at2"/>
<dbReference type="CDD" id="cd03789">
    <property type="entry name" value="GT9_LPS_heptosyltransferase"/>
    <property type="match status" value="1"/>
</dbReference>
<evidence type="ECO:0000313" key="4">
    <source>
        <dbReference type="Proteomes" id="UP000249688"/>
    </source>
</evidence>
<comment type="caution">
    <text evidence="3">The sequence shown here is derived from an EMBL/GenBank/DDBJ whole genome shotgun (WGS) entry which is preliminary data.</text>
</comment>
<dbReference type="PANTHER" id="PTHR30160">
    <property type="entry name" value="TETRAACYLDISACCHARIDE 4'-KINASE-RELATED"/>
    <property type="match status" value="1"/>
</dbReference>
<dbReference type="SUPFAM" id="SSF53756">
    <property type="entry name" value="UDP-Glycosyltransferase/glycogen phosphorylase"/>
    <property type="match status" value="1"/>
</dbReference>
<dbReference type="PANTHER" id="PTHR30160:SF1">
    <property type="entry name" value="LIPOPOLYSACCHARIDE 1,2-N-ACETYLGLUCOSAMINETRANSFERASE-RELATED"/>
    <property type="match status" value="1"/>
</dbReference>